<feature type="transmembrane region" description="Helical" evidence="1">
    <location>
        <begin position="88"/>
        <end position="106"/>
    </location>
</feature>
<dbReference type="Proteomes" id="UP000307440">
    <property type="component" value="Unassembled WGS sequence"/>
</dbReference>
<reference evidence="3 4" key="1">
    <citation type="journal article" date="2019" name="Nat. Ecol. Evol.">
        <title>Megaphylogeny resolves global patterns of mushroom evolution.</title>
        <authorList>
            <person name="Varga T."/>
            <person name="Krizsan K."/>
            <person name="Foldi C."/>
            <person name="Dima B."/>
            <person name="Sanchez-Garcia M."/>
            <person name="Sanchez-Ramirez S."/>
            <person name="Szollosi G.J."/>
            <person name="Szarkandi J.G."/>
            <person name="Papp V."/>
            <person name="Albert L."/>
            <person name="Andreopoulos W."/>
            <person name="Angelini C."/>
            <person name="Antonin V."/>
            <person name="Barry K.W."/>
            <person name="Bougher N.L."/>
            <person name="Buchanan P."/>
            <person name="Buyck B."/>
            <person name="Bense V."/>
            <person name="Catcheside P."/>
            <person name="Chovatia M."/>
            <person name="Cooper J."/>
            <person name="Damon W."/>
            <person name="Desjardin D."/>
            <person name="Finy P."/>
            <person name="Geml J."/>
            <person name="Haridas S."/>
            <person name="Hughes K."/>
            <person name="Justo A."/>
            <person name="Karasinski D."/>
            <person name="Kautmanova I."/>
            <person name="Kiss B."/>
            <person name="Kocsube S."/>
            <person name="Kotiranta H."/>
            <person name="LaButti K.M."/>
            <person name="Lechner B.E."/>
            <person name="Liimatainen K."/>
            <person name="Lipzen A."/>
            <person name="Lukacs Z."/>
            <person name="Mihaltcheva S."/>
            <person name="Morgado L.N."/>
            <person name="Niskanen T."/>
            <person name="Noordeloos M.E."/>
            <person name="Ohm R.A."/>
            <person name="Ortiz-Santana B."/>
            <person name="Ovrebo C."/>
            <person name="Racz N."/>
            <person name="Riley R."/>
            <person name="Savchenko A."/>
            <person name="Shiryaev A."/>
            <person name="Soop K."/>
            <person name="Spirin V."/>
            <person name="Szebenyi C."/>
            <person name="Tomsovsky M."/>
            <person name="Tulloss R.E."/>
            <person name="Uehling J."/>
            <person name="Grigoriev I.V."/>
            <person name="Vagvolgyi C."/>
            <person name="Papp T."/>
            <person name="Martin F.M."/>
            <person name="Miettinen O."/>
            <person name="Hibbett D.S."/>
            <person name="Nagy L.G."/>
        </authorList>
    </citation>
    <scope>NUCLEOTIDE SEQUENCE [LARGE SCALE GENOMIC DNA]</scope>
    <source>
        <strain evidence="3 4">CBS 121175</strain>
    </source>
</reference>
<accession>A0A5C3KVH4</accession>
<name>A0A5C3KVH4_COPMA</name>
<feature type="transmembrane region" description="Helical" evidence="1">
    <location>
        <begin position="22"/>
        <end position="40"/>
    </location>
</feature>
<feature type="transmembrane region" description="Helical" evidence="1">
    <location>
        <begin position="60"/>
        <end position="81"/>
    </location>
</feature>
<feature type="domain" description="DUF6533" evidence="2">
    <location>
        <begin position="25"/>
        <end position="68"/>
    </location>
</feature>
<keyword evidence="1" id="KW-1133">Transmembrane helix</keyword>
<keyword evidence="1" id="KW-0812">Transmembrane</keyword>
<protein>
    <recommendedName>
        <fullName evidence="2">DUF6533 domain-containing protein</fullName>
    </recommendedName>
</protein>
<dbReference type="STRING" id="230819.A0A5C3KVH4"/>
<evidence type="ECO:0000313" key="3">
    <source>
        <dbReference type="EMBL" id="TFK23863.1"/>
    </source>
</evidence>
<dbReference type="InterPro" id="IPR045340">
    <property type="entry name" value="DUF6533"/>
</dbReference>
<evidence type="ECO:0000256" key="1">
    <source>
        <dbReference type="SAM" id="Phobius"/>
    </source>
</evidence>
<feature type="transmembrane region" description="Helical" evidence="1">
    <location>
        <begin position="153"/>
        <end position="177"/>
    </location>
</feature>
<keyword evidence="4" id="KW-1185">Reference proteome</keyword>
<keyword evidence="1" id="KW-0472">Membrane</keyword>
<sequence>MSIAALQQKLVLFVDGATYKQIIDYVQVAMITLAIIDYIQTFRLEVKYVWNTPWSLTNTVFMMARYSFVVVAPLSAAYHFTGMPPNRCHLFFSFGSLTTIISVLLAEGNDSAFARVRNFWSRVVNHDVPGASFCDCASWQVHTHGEGFINSPIHFVSAVFALSAASELVIFLIMCWFAFRKFRDCGSGLYALFIRDGIVYFVLLTAMAIINTLMSLLAPLGLNLAFASIQSTTAFILSTRMILHLREVSEGELEGRISKSSQQRQAVSIGSIRFGPWLRSGLEDSWTTNSSGL</sequence>
<dbReference type="EMBL" id="ML210210">
    <property type="protein sequence ID" value="TFK23863.1"/>
    <property type="molecule type" value="Genomic_DNA"/>
</dbReference>
<gene>
    <name evidence="3" type="ORF">FA15DRAFT_705054</name>
</gene>
<organism evidence="3 4">
    <name type="scientific">Coprinopsis marcescibilis</name>
    <name type="common">Agaric fungus</name>
    <name type="synonym">Psathyrella marcescibilis</name>
    <dbReference type="NCBI Taxonomy" id="230819"/>
    <lineage>
        <taxon>Eukaryota</taxon>
        <taxon>Fungi</taxon>
        <taxon>Dikarya</taxon>
        <taxon>Basidiomycota</taxon>
        <taxon>Agaricomycotina</taxon>
        <taxon>Agaricomycetes</taxon>
        <taxon>Agaricomycetidae</taxon>
        <taxon>Agaricales</taxon>
        <taxon>Agaricineae</taxon>
        <taxon>Psathyrellaceae</taxon>
        <taxon>Coprinopsis</taxon>
    </lineage>
</organism>
<dbReference type="AlphaFoldDB" id="A0A5C3KVH4"/>
<feature type="transmembrane region" description="Helical" evidence="1">
    <location>
        <begin position="189"/>
        <end position="210"/>
    </location>
</feature>
<evidence type="ECO:0000313" key="4">
    <source>
        <dbReference type="Proteomes" id="UP000307440"/>
    </source>
</evidence>
<dbReference type="Pfam" id="PF20151">
    <property type="entry name" value="DUF6533"/>
    <property type="match status" value="1"/>
</dbReference>
<proteinExistence type="predicted"/>
<evidence type="ECO:0000259" key="2">
    <source>
        <dbReference type="Pfam" id="PF20151"/>
    </source>
</evidence>
<dbReference type="OrthoDB" id="2638860at2759"/>